<feature type="transmembrane region" description="Helical" evidence="1">
    <location>
        <begin position="103"/>
        <end position="126"/>
    </location>
</feature>
<dbReference type="EMBL" id="MASW01000005">
    <property type="protein sequence ID" value="PXY22886.1"/>
    <property type="molecule type" value="Genomic_DNA"/>
</dbReference>
<feature type="transmembrane region" description="Helical" evidence="1">
    <location>
        <begin position="138"/>
        <end position="158"/>
    </location>
</feature>
<sequence>MAGVVVFVALVAPNGTGNLGPAAFARIPVEALVGVAVLVVLPARPRRVTAALAGVALGGLAVLRLVDWGFHAVLARPFDPVFDWGMFGRAGEFLTASLGGGGALGITAAAGLLAVAVLVCVPLSVLRLTRVAVTRRSTTLRLTGAAGVVWLVCAVLSVELTPGVPVASGSAADLAYDHARQFGASLRDGERFAQEAAVDDFRATPGAQLLTGLRGKDVVVAFVESYGRDAVEDPQFAPDIGAVLAAGGARLRAAGFGSRSAYLTSPTLGGGSWLAHATLLSGLWVDNEQRYRTLLNSDRFTLNRAFRRAGWRTVGVMPGLTRAWPEGRFYGYDRVYGADDLGYRGPRFSWATMPDQFTLAAFERLERARADRAPVMAEIPLLSSHAPWSPLPRLVGWEELGDGSVFASMAGPGAHPDAISSRETSRVRDDYRKALEYSLTTLVSYVEAHGDDDLVLVVLGDHQPSPLVTGEPGSRDVPVSVIARDPRVFERLGGWGWHDGLEPGPDAPVWRMDAFRDRFLTAFGPRGAGGS</sequence>
<dbReference type="Proteomes" id="UP000249915">
    <property type="component" value="Unassembled WGS sequence"/>
</dbReference>
<dbReference type="Gene3D" id="3.40.720.10">
    <property type="entry name" value="Alkaline Phosphatase, subunit A"/>
    <property type="match status" value="1"/>
</dbReference>
<feature type="transmembrane region" description="Helical" evidence="1">
    <location>
        <begin position="23"/>
        <end position="41"/>
    </location>
</feature>
<keyword evidence="1" id="KW-0812">Transmembrane</keyword>
<evidence type="ECO:0000313" key="3">
    <source>
        <dbReference type="Proteomes" id="UP000249915"/>
    </source>
</evidence>
<keyword evidence="1" id="KW-0472">Membrane</keyword>
<dbReference type="AlphaFoldDB" id="A0A2V4AQA0"/>
<evidence type="ECO:0000256" key="1">
    <source>
        <dbReference type="SAM" id="Phobius"/>
    </source>
</evidence>
<name>A0A2V4AQA0_9PSEU</name>
<dbReference type="SUPFAM" id="SSF53649">
    <property type="entry name" value="Alkaline phosphatase-like"/>
    <property type="match status" value="1"/>
</dbReference>
<organism evidence="2 3">
    <name type="scientific">Prauserella muralis</name>
    <dbReference type="NCBI Taxonomy" id="588067"/>
    <lineage>
        <taxon>Bacteria</taxon>
        <taxon>Bacillati</taxon>
        <taxon>Actinomycetota</taxon>
        <taxon>Actinomycetes</taxon>
        <taxon>Pseudonocardiales</taxon>
        <taxon>Pseudonocardiaceae</taxon>
        <taxon>Prauserella</taxon>
    </lineage>
</organism>
<reference evidence="2 3" key="1">
    <citation type="submission" date="2016-07" db="EMBL/GenBank/DDBJ databases">
        <title>Draft genome sequence of Prauserella muralis DSM 45305, isolated from a mould-covered wall in an indoor environment.</title>
        <authorList>
            <person name="Ruckert C."/>
            <person name="Albersmeier A."/>
            <person name="Jiang C.-L."/>
            <person name="Jiang Y."/>
            <person name="Kalinowski J."/>
            <person name="Schneider O."/>
            <person name="Winkler A."/>
            <person name="Zotchev S.B."/>
        </authorList>
    </citation>
    <scope>NUCLEOTIDE SEQUENCE [LARGE SCALE GENOMIC DNA]</scope>
    <source>
        <strain evidence="2 3">DSM 45305</strain>
    </source>
</reference>
<proteinExistence type="predicted"/>
<keyword evidence="3" id="KW-1185">Reference proteome</keyword>
<keyword evidence="1" id="KW-1133">Transmembrane helix</keyword>
<accession>A0A2V4AQA0</accession>
<protein>
    <submittedName>
        <fullName evidence="2">Sulfatase</fullName>
    </submittedName>
</protein>
<dbReference type="InterPro" id="IPR017850">
    <property type="entry name" value="Alkaline_phosphatase_core_sf"/>
</dbReference>
<evidence type="ECO:0000313" key="2">
    <source>
        <dbReference type="EMBL" id="PXY22886.1"/>
    </source>
</evidence>
<comment type="caution">
    <text evidence="2">The sequence shown here is derived from an EMBL/GenBank/DDBJ whole genome shotgun (WGS) entry which is preliminary data.</text>
</comment>
<gene>
    <name evidence="2" type="ORF">BAY60_19845</name>
</gene>
<dbReference type="OrthoDB" id="1376015at2"/>
<feature type="transmembrane region" description="Helical" evidence="1">
    <location>
        <begin position="48"/>
        <end position="66"/>
    </location>
</feature>